<protein>
    <submittedName>
        <fullName evidence="3">Uncharacterized protein</fullName>
    </submittedName>
</protein>
<dbReference type="EMBL" id="CAXAMM010040340">
    <property type="protein sequence ID" value="CAK9092577.1"/>
    <property type="molecule type" value="Genomic_DNA"/>
</dbReference>
<reference evidence="3 4" key="1">
    <citation type="submission" date="2024-02" db="EMBL/GenBank/DDBJ databases">
        <authorList>
            <person name="Chen Y."/>
            <person name="Shah S."/>
            <person name="Dougan E. K."/>
            <person name="Thang M."/>
            <person name="Chan C."/>
        </authorList>
    </citation>
    <scope>NUCLEOTIDE SEQUENCE [LARGE SCALE GENOMIC DNA]</scope>
</reference>
<evidence type="ECO:0000313" key="2">
    <source>
        <dbReference type="EMBL" id="CAK9092308.1"/>
    </source>
</evidence>
<feature type="region of interest" description="Disordered" evidence="1">
    <location>
        <begin position="31"/>
        <end position="173"/>
    </location>
</feature>
<organism evidence="3 4">
    <name type="scientific">Durusdinium trenchii</name>
    <dbReference type="NCBI Taxonomy" id="1381693"/>
    <lineage>
        <taxon>Eukaryota</taxon>
        <taxon>Sar</taxon>
        <taxon>Alveolata</taxon>
        <taxon>Dinophyceae</taxon>
        <taxon>Suessiales</taxon>
        <taxon>Symbiodiniaceae</taxon>
        <taxon>Durusdinium</taxon>
    </lineage>
</organism>
<gene>
    <name evidence="2" type="ORF">SCF082_LOCUS43437</name>
    <name evidence="3" type="ORF">SCF082_LOCUS43567</name>
</gene>
<accession>A0ABP0QWA6</accession>
<comment type="caution">
    <text evidence="3">The sequence shown here is derived from an EMBL/GenBank/DDBJ whole genome shotgun (WGS) entry which is preliminary data.</text>
</comment>
<evidence type="ECO:0000313" key="3">
    <source>
        <dbReference type="EMBL" id="CAK9092577.1"/>
    </source>
</evidence>
<evidence type="ECO:0000256" key="1">
    <source>
        <dbReference type="SAM" id="MobiDB-lite"/>
    </source>
</evidence>
<keyword evidence="4" id="KW-1185">Reference proteome</keyword>
<dbReference type="Proteomes" id="UP001642464">
    <property type="component" value="Unassembled WGS sequence"/>
</dbReference>
<dbReference type="EMBL" id="CAXAMM010040296">
    <property type="protein sequence ID" value="CAK9092308.1"/>
    <property type="molecule type" value="Genomic_DNA"/>
</dbReference>
<feature type="compositionally biased region" description="Basic and acidic residues" evidence="1">
    <location>
        <begin position="54"/>
        <end position="67"/>
    </location>
</feature>
<evidence type="ECO:0000313" key="4">
    <source>
        <dbReference type="Proteomes" id="UP001642464"/>
    </source>
</evidence>
<sequence>MAWQGYKYGHFDAPFAAEVARVLEKPRVAVFSEQGAAVGKRKGRKPKDAINSGKGEKGDNAKQKRGVEAPGDGEANGSKRRKRRAKALAPEPLSDEKGEAAEIAPPRPESSKSRAKRGQGEQAKGSDGVVAAPKPKPKAARQAPAATSSAVEDPAVPALEDLESPYAPPDHVQAGHVYSNAYRKYLSGDGNAHDKDGAKLAARMASAIFRAYGVVVPAYCGEFASKPRKGVEAK</sequence>
<name>A0ABP0QWA6_9DINO</name>
<proteinExistence type="predicted"/>